<organism evidence="3 4">
    <name type="scientific">Branchiostoma belcheri</name>
    <name type="common">Amphioxus</name>
    <dbReference type="NCBI Taxonomy" id="7741"/>
    <lineage>
        <taxon>Eukaryota</taxon>
        <taxon>Metazoa</taxon>
        <taxon>Chordata</taxon>
        <taxon>Cephalochordata</taxon>
        <taxon>Leptocardii</taxon>
        <taxon>Amphioxiformes</taxon>
        <taxon>Branchiostomatidae</taxon>
        <taxon>Branchiostoma</taxon>
    </lineage>
</organism>
<dbReference type="GO" id="GO:0000209">
    <property type="term" value="P:protein polyubiquitination"/>
    <property type="evidence" value="ECO:0007669"/>
    <property type="project" value="TreeGrafter"/>
</dbReference>
<dbReference type="PANTHER" id="PTHR24104">
    <property type="entry name" value="E3 UBIQUITIN-PROTEIN LIGASE NHLRC1-RELATED"/>
    <property type="match status" value="1"/>
</dbReference>
<gene>
    <name evidence="4" type="primary">LOC109475345</name>
</gene>
<name>A0A6P4ZKA9_BRABE</name>
<dbReference type="GO" id="GO:0061630">
    <property type="term" value="F:ubiquitin protein ligase activity"/>
    <property type="evidence" value="ECO:0007669"/>
    <property type="project" value="TreeGrafter"/>
</dbReference>
<dbReference type="SUPFAM" id="SSF101898">
    <property type="entry name" value="NHL repeat"/>
    <property type="match status" value="1"/>
</dbReference>
<feature type="repeat" description="NHL" evidence="2">
    <location>
        <begin position="121"/>
        <end position="164"/>
    </location>
</feature>
<dbReference type="OrthoDB" id="342730at2759"/>
<reference evidence="4" key="1">
    <citation type="submission" date="2025-08" db="UniProtKB">
        <authorList>
            <consortium name="RefSeq"/>
        </authorList>
    </citation>
    <scope>IDENTIFICATION</scope>
    <source>
        <tissue evidence="4">Gonad</tissue>
    </source>
</reference>
<dbReference type="FunFam" id="2.120.10.30:FF:000167">
    <property type="entry name" value="Uncharacterized protein"/>
    <property type="match status" value="1"/>
</dbReference>
<dbReference type="PANTHER" id="PTHR24104:SF57">
    <property type="entry name" value="BEE-MILK PROTEIN"/>
    <property type="match status" value="1"/>
</dbReference>
<sequence>MPRKTGVFFQSLPSRCQPVTVDVGSNNPVLRFGQKGSQQGQFDTPIDVAVRGNRLYVADTENNRVQVFDLSGKFCSTFPTASPRSVAIDPYGLAIQRDGRVVVADYSKHSVFLFEADWTPVKQVGGQGKGEGQFDEPYFVCVDKEDNIIVADTNNNRVQVFDKNLNFRHKFGQNLKGRQQPWGMWGPMGVSADSKGNIVLGNIGEESDVGGVEHGRKLQVFRLDGTWVSTISSDGDKLNWPHGVAVTEDGHVFVADTDDHCIRKYRYM</sequence>
<dbReference type="InterPro" id="IPR011042">
    <property type="entry name" value="6-blade_b-propeller_TolB-like"/>
</dbReference>
<dbReference type="AlphaFoldDB" id="A0A6P4ZKA9"/>
<accession>A0A6P4ZKA9</accession>
<dbReference type="InterPro" id="IPR050952">
    <property type="entry name" value="TRIM-NHL_E3_ligases"/>
</dbReference>
<evidence type="ECO:0000256" key="1">
    <source>
        <dbReference type="ARBA" id="ARBA00022737"/>
    </source>
</evidence>
<dbReference type="InterPro" id="IPR001258">
    <property type="entry name" value="NHL_repeat"/>
</dbReference>
<dbReference type="RefSeq" id="XP_019631517.1">
    <property type="nucleotide sequence ID" value="XM_019775958.1"/>
</dbReference>
<dbReference type="GeneID" id="109475345"/>
<evidence type="ECO:0000313" key="3">
    <source>
        <dbReference type="Proteomes" id="UP000515135"/>
    </source>
</evidence>
<evidence type="ECO:0000256" key="2">
    <source>
        <dbReference type="PROSITE-ProRule" id="PRU00504"/>
    </source>
</evidence>
<dbReference type="Proteomes" id="UP000515135">
    <property type="component" value="Unplaced"/>
</dbReference>
<keyword evidence="3" id="KW-1185">Reference proteome</keyword>
<dbReference type="GO" id="GO:0043161">
    <property type="term" value="P:proteasome-mediated ubiquitin-dependent protein catabolic process"/>
    <property type="evidence" value="ECO:0007669"/>
    <property type="project" value="TreeGrafter"/>
</dbReference>
<protein>
    <submittedName>
        <fullName evidence="4">Tripartite motif-containing protein 2-like</fullName>
    </submittedName>
</protein>
<dbReference type="Pfam" id="PF01436">
    <property type="entry name" value="NHL"/>
    <property type="match status" value="3"/>
</dbReference>
<dbReference type="FunFam" id="2.120.10.30:FF:000095">
    <property type="entry name" value="Uncharacterized protein"/>
    <property type="match status" value="1"/>
</dbReference>
<dbReference type="KEGG" id="bbel:109475345"/>
<feature type="repeat" description="NHL" evidence="2">
    <location>
        <begin position="90"/>
        <end position="117"/>
    </location>
</feature>
<dbReference type="Gene3D" id="2.120.10.30">
    <property type="entry name" value="TolB, C-terminal domain"/>
    <property type="match status" value="2"/>
</dbReference>
<dbReference type="CDD" id="cd05819">
    <property type="entry name" value="NHL"/>
    <property type="match status" value="1"/>
</dbReference>
<dbReference type="PROSITE" id="PS51125">
    <property type="entry name" value="NHL"/>
    <property type="match status" value="4"/>
</dbReference>
<proteinExistence type="predicted"/>
<feature type="repeat" description="NHL" evidence="2">
    <location>
        <begin position="29"/>
        <end position="71"/>
    </location>
</feature>
<keyword evidence="1" id="KW-0677">Repeat</keyword>
<feature type="repeat" description="NHL" evidence="2">
    <location>
        <begin position="228"/>
        <end position="268"/>
    </location>
</feature>
<evidence type="ECO:0000313" key="4">
    <source>
        <dbReference type="RefSeq" id="XP_019631517.1"/>
    </source>
</evidence>